<evidence type="ECO:0000313" key="1">
    <source>
        <dbReference type="EMBL" id="VEU75196.1"/>
    </source>
</evidence>
<reference evidence="1 2" key="1">
    <citation type="submission" date="2019-01" db="EMBL/GenBank/DDBJ databases">
        <authorList>
            <consortium name="Pathogen Informatics"/>
        </authorList>
    </citation>
    <scope>NUCLEOTIDE SEQUENCE [LARGE SCALE GENOMIC DNA]</scope>
    <source>
        <strain evidence="1 2">NCTC10168</strain>
    </source>
</reference>
<name>A0A449B3N8_9BACT</name>
<proteinExistence type="predicted"/>
<dbReference type="KEGG" id="mmau:NCTC10168_00110"/>
<sequence>MENIKYRLKEEIPVLKPLYLMDKFIKKIKGENKLISNIVIVIAQDEEFVYFLNCSTNSEQNIDNENYVYLKVFKEEIKDQLPILMMVDLKKIYKMDIVDFQSKLDQENYNEDDSSELSFKSQVEIVNKMVNKLNEENKFPNMIFIKKNNNFQSTI</sequence>
<dbReference type="RefSeq" id="WP_129646097.1">
    <property type="nucleotide sequence ID" value="NZ_LR215037.1"/>
</dbReference>
<dbReference type="Proteomes" id="UP000290243">
    <property type="component" value="Chromosome"/>
</dbReference>
<protein>
    <submittedName>
        <fullName evidence="1">Uncharacterized protein</fullName>
    </submittedName>
</protein>
<gene>
    <name evidence="1" type="ORF">NCTC10168_00110</name>
</gene>
<dbReference type="EMBL" id="LR215037">
    <property type="protein sequence ID" value="VEU75196.1"/>
    <property type="molecule type" value="Genomic_DNA"/>
</dbReference>
<dbReference type="AlphaFoldDB" id="A0A449B3N8"/>
<organism evidence="1 2">
    <name type="scientific">Mycoplasmopsis maculosa</name>
    <dbReference type="NCBI Taxonomy" id="114885"/>
    <lineage>
        <taxon>Bacteria</taxon>
        <taxon>Bacillati</taxon>
        <taxon>Mycoplasmatota</taxon>
        <taxon>Mycoplasmoidales</taxon>
        <taxon>Metamycoplasmataceae</taxon>
        <taxon>Mycoplasmopsis</taxon>
    </lineage>
</organism>
<dbReference type="OrthoDB" id="399186at2"/>
<keyword evidence="2" id="KW-1185">Reference proteome</keyword>
<accession>A0A449B3N8</accession>
<evidence type="ECO:0000313" key="2">
    <source>
        <dbReference type="Proteomes" id="UP000290243"/>
    </source>
</evidence>